<feature type="chain" id="PRO_5015771607" evidence="1">
    <location>
        <begin position="26"/>
        <end position="123"/>
    </location>
</feature>
<gene>
    <name evidence="2" type="ORF">FK004_17730</name>
</gene>
<dbReference type="AlphaFoldDB" id="A0A2S1LTF6"/>
<keyword evidence="1" id="KW-0732">Signal</keyword>
<protein>
    <submittedName>
        <fullName evidence="2">Uncharacterized protein</fullName>
    </submittedName>
</protein>
<evidence type="ECO:0000256" key="1">
    <source>
        <dbReference type="SAM" id="SignalP"/>
    </source>
</evidence>
<keyword evidence="3" id="KW-1185">Reference proteome</keyword>
<dbReference type="Proteomes" id="UP000244677">
    <property type="component" value="Chromosome"/>
</dbReference>
<feature type="signal peptide" evidence="1">
    <location>
        <begin position="1"/>
        <end position="25"/>
    </location>
</feature>
<reference evidence="2 3" key="1">
    <citation type="submission" date="2017-04" db="EMBL/GenBank/DDBJ databases">
        <title>Complete genome sequence of Flavobacterium kingsejong AJ004.</title>
        <authorList>
            <person name="Lee P.C."/>
        </authorList>
    </citation>
    <scope>NUCLEOTIDE SEQUENCE [LARGE SCALE GENOMIC DNA]</scope>
    <source>
        <strain evidence="2 3">AJ004</strain>
    </source>
</reference>
<evidence type="ECO:0000313" key="2">
    <source>
        <dbReference type="EMBL" id="AWG26941.1"/>
    </source>
</evidence>
<dbReference type="KEGG" id="fki:FK004_17730"/>
<proteinExistence type="predicted"/>
<dbReference type="RefSeq" id="WP_108738438.1">
    <property type="nucleotide sequence ID" value="NZ_CP020919.1"/>
</dbReference>
<name>A0A2S1LTF6_9FLAO</name>
<evidence type="ECO:0000313" key="3">
    <source>
        <dbReference type="Proteomes" id="UP000244677"/>
    </source>
</evidence>
<sequence length="123" mass="13751">MFVKLFFHKFILTLALILTGSLALAQNYESPYGGRIKIFNTAGQNPNDFEFSNDVINGVHSCINNFLVYNNFNSPTSFNFQIYVNNILVYTGSVTVAPMSAVNFNDAFVNCYSRTGVVRVTII</sequence>
<organism evidence="2 3">
    <name type="scientific">Flavobacterium kingsejongi</name>
    <dbReference type="NCBI Taxonomy" id="1678728"/>
    <lineage>
        <taxon>Bacteria</taxon>
        <taxon>Pseudomonadati</taxon>
        <taxon>Bacteroidota</taxon>
        <taxon>Flavobacteriia</taxon>
        <taxon>Flavobacteriales</taxon>
        <taxon>Flavobacteriaceae</taxon>
        <taxon>Flavobacterium</taxon>
    </lineage>
</organism>
<accession>A0A2S1LTF6</accession>
<dbReference type="EMBL" id="CP020919">
    <property type="protein sequence ID" value="AWG26941.1"/>
    <property type="molecule type" value="Genomic_DNA"/>
</dbReference>
<dbReference type="OrthoDB" id="1447950at2"/>